<dbReference type="RefSeq" id="WP_008948933.1">
    <property type="nucleotide sequence ID" value="NZ_CP168815.1"/>
</dbReference>
<dbReference type="Proteomes" id="UP000484022">
    <property type="component" value="Unassembled WGS sequence"/>
</dbReference>
<dbReference type="Proteomes" id="UP000335978">
    <property type="component" value="Unassembled WGS sequence"/>
</dbReference>
<dbReference type="EMBL" id="AACKFB010000042">
    <property type="protein sequence ID" value="EAK9429556.1"/>
    <property type="molecule type" value="Genomic_DNA"/>
</dbReference>
<dbReference type="EMBL" id="AAMGHX010000003">
    <property type="protein sequence ID" value="EDH0841509.1"/>
    <property type="molecule type" value="Genomic_DNA"/>
</dbReference>
<comment type="caution">
    <text evidence="2">The sequence shown here is derived from an EMBL/GenBank/DDBJ whole genome shotgun (WGS) entry which is preliminary data.</text>
</comment>
<proteinExistence type="predicted"/>
<evidence type="ECO:0000313" key="3">
    <source>
        <dbReference type="Proteomes" id="UP000335978"/>
    </source>
</evidence>
<evidence type="ECO:0000313" key="4">
    <source>
        <dbReference type="Proteomes" id="UP000484022"/>
    </source>
</evidence>
<dbReference type="AlphaFoldDB" id="A0A9P2C020"/>
<protein>
    <submittedName>
        <fullName evidence="2">Uncharacterized protein</fullName>
    </submittedName>
</protein>
<reference evidence="2 3" key="1">
    <citation type="submission" date="2019-10" db="EMBL/GenBank/DDBJ databases">
        <authorList>
            <consortium name="GenomeTrakr: Next Generation Sequencing Network for Food Pathogen Tracability"/>
        </authorList>
    </citation>
    <scope>NUCLEOTIDE SEQUENCE [LARGE SCALE GENOMIC DNA]</scope>
    <source>
        <strain evidence="2 3">CFSAN085184</strain>
        <strain evidence="1">FDA00014181</strain>
        <strain evidence="4">FDA1077646-S145-002</strain>
    </source>
</reference>
<organism evidence="2 3">
    <name type="scientific">Listeria monocytogenes</name>
    <dbReference type="NCBI Taxonomy" id="1639"/>
    <lineage>
        <taxon>Bacteria</taxon>
        <taxon>Bacillati</taxon>
        <taxon>Bacillota</taxon>
        <taxon>Bacilli</taxon>
        <taxon>Bacillales</taxon>
        <taxon>Listeriaceae</taxon>
        <taxon>Listeria</taxon>
    </lineage>
</organism>
<sequence>MSGEKDFDLNAQLKSENNTEVTAASWWMFTIITISKAVSGTYSSSETAKNCSMSSCKKC</sequence>
<evidence type="ECO:0000313" key="2">
    <source>
        <dbReference type="EMBL" id="EDH0841509.1"/>
    </source>
</evidence>
<gene>
    <name evidence="1" type="ORF">FC284_14590</name>
    <name evidence="2" type="ORF">GCV64_10470</name>
</gene>
<name>A0A9P2C020_LISMN</name>
<accession>A0A9P2C020</accession>
<evidence type="ECO:0000313" key="1">
    <source>
        <dbReference type="EMBL" id="EAK9429556.1"/>
    </source>
</evidence>